<evidence type="ECO:0000313" key="1">
    <source>
        <dbReference type="EMBL" id="RDY04122.1"/>
    </source>
</evidence>
<name>A0A371HN51_MUCPR</name>
<organism evidence="1 2">
    <name type="scientific">Mucuna pruriens</name>
    <name type="common">Velvet bean</name>
    <name type="synonym">Dolichos pruriens</name>
    <dbReference type="NCBI Taxonomy" id="157652"/>
    <lineage>
        <taxon>Eukaryota</taxon>
        <taxon>Viridiplantae</taxon>
        <taxon>Streptophyta</taxon>
        <taxon>Embryophyta</taxon>
        <taxon>Tracheophyta</taxon>
        <taxon>Spermatophyta</taxon>
        <taxon>Magnoliopsida</taxon>
        <taxon>eudicotyledons</taxon>
        <taxon>Gunneridae</taxon>
        <taxon>Pentapetalae</taxon>
        <taxon>rosids</taxon>
        <taxon>fabids</taxon>
        <taxon>Fabales</taxon>
        <taxon>Fabaceae</taxon>
        <taxon>Papilionoideae</taxon>
        <taxon>50 kb inversion clade</taxon>
        <taxon>NPAAA clade</taxon>
        <taxon>indigoferoid/millettioid clade</taxon>
        <taxon>Phaseoleae</taxon>
        <taxon>Mucuna</taxon>
    </lineage>
</organism>
<accession>A0A371HN51</accession>
<keyword evidence="2" id="KW-1185">Reference proteome</keyword>
<gene>
    <name evidence="1" type="ORF">CR513_12211</name>
</gene>
<proteinExistence type="predicted"/>
<comment type="caution">
    <text evidence="1">The sequence shown here is derived from an EMBL/GenBank/DDBJ whole genome shotgun (WGS) entry which is preliminary data.</text>
</comment>
<feature type="non-terminal residue" evidence="1">
    <location>
        <position position="1"/>
    </location>
</feature>
<protein>
    <submittedName>
        <fullName evidence="1">Uncharacterized protein</fullName>
    </submittedName>
</protein>
<evidence type="ECO:0000313" key="2">
    <source>
        <dbReference type="Proteomes" id="UP000257109"/>
    </source>
</evidence>
<dbReference type="Proteomes" id="UP000257109">
    <property type="component" value="Unassembled WGS sequence"/>
</dbReference>
<sequence>MLCGCVYFEVSMNVLTNLFPQSVILIMDLKFGEVPYLHGNIFSMDKDGLLEMKSRHNRGLYDNELCTLCHIEDKIIQVLRDYVHAKLVWQNISPNFLVYFFSSGLVDWLIRNQNKTQIDQSSIRWRKLFTTIANILRQTQNKFLFPREDFHCQSIYKLI</sequence>
<reference evidence="1" key="1">
    <citation type="submission" date="2018-05" db="EMBL/GenBank/DDBJ databases">
        <title>Draft genome of Mucuna pruriens seed.</title>
        <authorList>
            <person name="Nnadi N.E."/>
            <person name="Vos R."/>
            <person name="Hasami M.H."/>
            <person name="Devisetty U.K."/>
            <person name="Aguiy J.C."/>
        </authorList>
    </citation>
    <scope>NUCLEOTIDE SEQUENCE [LARGE SCALE GENOMIC DNA]</scope>
    <source>
        <strain evidence="1">JCA_2017</strain>
    </source>
</reference>
<dbReference type="EMBL" id="QJKJ01002147">
    <property type="protein sequence ID" value="RDY04122.1"/>
    <property type="molecule type" value="Genomic_DNA"/>
</dbReference>
<dbReference type="AlphaFoldDB" id="A0A371HN51"/>
<feature type="non-terminal residue" evidence="1">
    <location>
        <position position="159"/>
    </location>
</feature>